<dbReference type="OrthoDB" id="4350441at2"/>
<feature type="transmembrane region" description="Helical" evidence="1">
    <location>
        <begin position="50"/>
        <end position="68"/>
    </location>
</feature>
<keyword evidence="1" id="KW-1133">Transmembrane helix</keyword>
<evidence type="ECO:0000313" key="3">
    <source>
        <dbReference type="Proteomes" id="UP000242415"/>
    </source>
</evidence>
<keyword evidence="3" id="KW-1185">Reference proteome</keyword>
<reference evidence="3" key="1">
    <citation type="submission" date="2016-10" db="EMBL/GenBank/DDBJ databases">
        <authorList>
            <person name="Varghese N."/>
            <person name="Submissions S."/>
        </authorList>
    </citation>
    <scope>NUCLEOTIDE SEQUENCE [LARGE SCALE GENOMIC DNA]</scope>
    <source>
        <strain evidence="3">DSM 45245</strain>
    </source>
</reference>
<feature type="transmembrane region" description="Helical" evidence="1">
    <location>
        <begin position="89"/>
        <end position="112"/>
    </location>
</feature>
<dbReference type="RefSeq" id="WP_139307318.1">
    <property type="nucleotide sequence ID" value="NZ_FNPH01000005.1"/>
</dbReference>
<feature type="transmembrane region" description="Helical" evidence="1">
    <location>
        <begin position="191"/>
        <end position="216"/>
    </location>
</feature>
<feature type="transmembrane region" description="Helical" evidence="1">
    <location>
        <begin position="154"/>
        <end position="171"/>
    </location>
</feature>
<evidence type="ECO:0000256" key="1">
    <source>
        <dbReference type="SAM" id="Phobius"/>
    </source>
</evidence>
<gene>
    <name evidence="2" type="ORF">SAMN05444365_105172</name>
</gene>
<keyword evidence="1" id="KW-0472">Membrane</keyword>
<sequence length="407" mass="43097">MRLLAGALARMHVAVYGFVLVVILESINFFDRGMPWRGEWNWTVDWIGSVFPILGPLLAGVFAVDAGLARRRTQLPQPEGLPRPGRQFLRTWAVGVAGIAIAYAVVAAAFLMTTGTAAHVPKGPGVAMLAVQVLVLALYALLGTSVGRVVRPALGGPLAAALAVVAFWMLARNEQAVALLGSGSATASLLGLQYSLTYLAIQAAALLSVLGLIAAAHLTTAAVLRRSALVLVAVLVGAALVSPPKYLKFDDVQVSASVCQQARVSVCVYPEHRRFLPSLSAGVVRIHDEASRLGISVVLTNVYVERRPHEVATSSRDGRGRLDLRPDLFGSDDIPLVDVAWSVVTPWHCPQLYADTPPPPEFGSALEIVVTELSADAEDAASVGVTYGMTPAQARTALLAFHTCDFS</sequence>
<feature type="transmembrane region" description="Helical" evidence="1">
    <location>
        <begin position="228"/>
        <end position="247"/>
    </location>
</feature>
<protein>
    <submittedName>
        <fullName evidence="2">Uncharacterized protein</fullName>
    </submittedName>
</protein>
<feature type="transmembrane region" description="Helical" evidence="1">
    <location>
        <begin position="124"/>
        <end position="142"/>
    </location>
</feature>
<evidence type="ECO:0000313" key="2">
    <source>
        <dbReference type="EMBL" id="SDZ07267.1"/>
    </source>
</evidence>
<accession>A0A1H3Q1L0</accession>
<proteinExistence type="predicted"/>
<dbReference type="AlphaFoldDB" id="A0A1H3Q1L0"/>
<dbReference type="Proteomes" id="UP000242415">
    <property type="component" value="Unassembled WGS sequence"/>
</dbReference>
<organism evidence="2 3">
    <name type="scientific">Micromonospora pattaloongensis</name>
    <dbReference type="NCBI Taxonomy" id="405436"/>
    <lineage>
        <taxon>Bacteria</taxon>
        <taxon>Bacillati</taxon>
        <taxon>Actinomycetota</taxon>
        <taxon>Actinomycetes</taxon>
        <taxon>Micromonosporales</taxon>
        <taxon>Micromonosporaceae</taxon>
        <taxon>Micromonospora</taxon>
    </lineage>
</organism>
<name>A0A1H3Q1L0_9ACTN</name>
<feature type="transmembrane region" description="Helical" evidence="1">
    <location>
        <begin position="12"/>
        <end position="30"/>
    </location>
</feature>
<keyword evidence="1" id="KW-0812">Transmembrane</keyword>
<dbReference type="EMBL" id="FNPH01000005">
    <property type="protein sequence ID" value="SDZ07267.1"/>
    <property type="molecule type" value="Genomic_DNA"/>
</dbReference>